<evidence type="ECO:0000256" key="7">
    <source>
        <dbReference type="ARBA" id="ARBA00023139"/>
    </source>
</evidence>
<dbReference type="PANTHER" id="PTHR43649">
    <property type="entry name" value="ARABINOSE-BINDING PROTEIN-RELATED"/>
    <property type="match status" value="1"/>
</dbReference>
<keyword evidence="6" id="KW-0472">Membrane</keyword>
<evidence type="ECO:0000256" key="4">
    <source>
        <dbReference type="ARBA" id="ARBA00022729"/>
    </source>
</evidence>
<organism evidence="9 10">
    <name type="scientific">Pelagibacterium luteolum</name>
    <dbReference type="NCBI Taxonomy" id="440168"/>
    <lineage>
        <taxon>Bacteria</taxon>
        <taxon>Pseudomonadati</taxon>
        <taxon>Pseudomonadota</taxon>
        <taxon>Alphaproteobacteria</taxon>
        <taxon>Hyphomicrobiales</taxon>
        <taxon>Devosiaceae</taxon>
        <taxon>Pelagibacterium</taxon>
    </lineage>
</organism>
<dbReference type="InterPro" id="IPR006059">
    <property type="entry name" value="SBP"/>
</dbReference>
<dbReference type="InterPro" id="IPR050490">
    <property type="entry name" value="Bact_solute-bd_prot1"/>
</dbReference>
<evidence type="ECO:0000256" key="5">
    <source>
        <dbReference type="ARBA" id="ARBA00022764"/>
    </source>
</evidence>
<comment type="similarity">
    <text evidence="2">Belongs to the bacterial solute-binding protein 1 family.</text>
</comment>
<dbReference type="AlphaFoldDB" id="A0A1G7YEV9"/>
<protein>
    <submittedName>
        <fullName evidence="9">Carbohydrate ABC transporter substrate-binding protein, CUT1 family</fullName>
    </submittedName>
</protein>
<keyword evidence="8" id="KW-0449">Lipoprotein</keyword>
<dbReference type="Pfam" id="PF01547">
    <property type="entry name" value="SBP_bac_1"/>
    <property type="match status" value="1"/>
</dbReference>
<name>A0A1G7YEV9_9HYPH</name>
<evidence type="ECO:0000313" key="9">
    <source>
        <dbReference type="EMBL" id="SDG94809.1"/>
    </source>
</evidence>
<dbReference type="STRING" id="440168.SAMN04487974_11383"/>
<accession>A0A1G7YEV9</accession>
<dbReference type="GO" id="GO:0042597">
    <property type="term" value="C:periplasmic space"/>
    <property type="evidence" value="ECO:0007669"/>
    <property type="project" value="UniProtKB-SubCell"/>
</dbReference>
<dbReference type="RefSeq" id="WP_210183945.1">
    <property type="nucleotide sequence ID" value="NZ_FNCS01000013.1"/>
</dbReference>
<dbReference type="Gene3D" id="3.40.190.10">
    <property type="entry name" value="Periplasmic binding protein-like II"/>
    <property type="match status" value="2"/>
</dbReference>
<evidence type="ECO:0000256" key="2">
    <source>
        <dbReference type="ARBA" id="ARBA00008520"/>
    </source>
</evidence>
<keyword evidence="4" id="KW-0732">Signal</keyword>
<dbReference type="EMBL" id="FNCS01000013">
    <property type="protein sequence ID" value="SDG94809.1"/>
    <property type="molecule type" value="Genomic_DNA"/>
</dbReference>
<reference evidence="9 10" key="1">
    <citation type="submission" date="2016-10" db="EMBL/GenBank/DDBJ databases">
        <authorList>
            <person name="de Groot N.N."/>
        </authorList>
    </citation>
    <scope>NUCLEOTIDE SEQUENCE [LARGE SCALE GENOMIC DNA]</scope>
    <source>
        <strain evidence="9 10">CGMCC 1.10267</strain>
    </source>
</reference>
<dbReference type="Proteomes" id="UP000199495">
    <property type="component" value="Unassembled WGS sequence"/>
</dbReference>
<evidence type="ECO:0000256" key="8">
    <source>
        <dbReference type="ARBA" id="ARBA00023288"/>
    </source>
</evidence>
<keyword evidence="7" id="KW-0564">Palmitate</keyword>
<evidence type="ECO:0000256" key="3">
    <source>
        <dbReference type="ARBA" id="ARBA00022475"/>
    </source>
</evidence>
<dbReference type="PANTHER" id="PTHR43649:SF33">
    <property type="entry name" value="POLYGALACTURONAN_RHAMNOGALACTURONAN-BINDING PROTEIN YTCQ"/>
    <property type="match status" value="1"/>
</dbReference>
<dbReference type="SUPFAM" id="SSF53850">
    <property type="entry name" value="Periplasmic binding protein-like II"/>
    <property type="match status" value="1"/>
</dbReference>
<proteinExistence type="inferred from homology"/>
<keyword evidence="5" id="KW-0574">Periplasm</keyword>
<evidence type="ECO:0000256" key="6">
    <source>
        <dbReference type="ARBA" id="ARBA00023136"/>
    </source>
</evidence>
<evidence type="ECO:0000256" key="1">
    <source>
        <dbReference type="ARBA" id="ARBA00004418"/>
    </source>
</evidence>
<keyword evidence="10" id="KW-1185">Reference proteome</keyword>
<keyword evidence="3" id="KW-1003">Cell membrane</keyword>
<comment type="subcellular location">
    <subcellularLocation>
        <location evidence="1">Periplasm</location>
    </subcellularLocation>
</comment>
<evidence type="ECO:0000313" key="10">
    <source>
        <dbReference type="Proteomes" id="UP000199495"/>
    </source>
</evidence>
<gene>
    <name evidence="9" type="ORF">SAMN04487974_11383</name>
</gene>
<sequence>MDKMLKLDRARSDLMRSVARGSLVAITSAGVTLSSIAPALAQDNSIEFWTQSYGDALQWNATIRDLAAEFEAETGISVQHETINWSVAFDTWLTVSRGGAAPDCADMYWLHSFSAIGGDQYGPMPINEYRDQWENLDENFFEGSLQDVTWQGDFYGIPWRGDIRSFIYRTDAFAEAGIEGPPETWDEIVDIATELTERDENGNVTRWGYAYGTATNSVSWLLPYYWQAGGDFMTEDGRTATIDNEAMRTALTFMRDLMWEHEVVDPDSMEANYDPQPGFLAGDIAMINSAEQSWGVELDRDYPQLEGQWAMSLTPEGPENRDSFSGGGYLGVLRGTDKVEQCVEWMEFLSQEDNMATLSRVSGNVSTRRDVMDSEFWNDRPWKVVVGEALEYARTSQHPAPAWSAIAAPEPGAVLYDMMYDAVVRQQDLDEVISRAQERMQAELDRSNVQ</sequence>